<dbReference type="KEGG" id="aak:AA2016_1924"/>
<organism evidence="2 3">
    <name type="scientific">Aminobacter aminovorans</name>
    <name type="common">Chelatobacter heintzii</name>
    <dbReference type="NCBI Taxonomy" id="83263"/>
    <lineage>
        <taxon>Bacteria</taxon>
        <taxon>Pseudomonadati</taxon>
        <taxon>Pseudomonadota</taxon>
        <taxon>Alphaproteobacteria</taxon>
        <taxon>Hyphomicrobiales</taxon>
        <taxon>Phyllobacteriaceae</taxon>
        <taxon>Aminobacter</taxon>
    </lineage>
</organism>
<protein>
    <submittedName>
        <fullName evidence="2">Uncharacterized protein</fullName>
    </submittedName>
</protein>
<dbReference type="AlphaFoldDB" id="A0AAC8YMQ5"/>
<reference evidence="2 3" key="1">
    <citation type="submission" date="2016-03" db="EMBL/GenBank/DDBJ databases">
        <title>Complete genome of Aminobacter aminovorans KCTC 2477.</title>
        <authorList>
            <person name="Kim K.M."/>
        </authorList>
    </citation>
    <scope>NUCLEOTIDE SEQUENCE [LARGE SCALE GENOMIC DNA]</scope>
    <source>
        <strain evidence="2 3">KCTC 2477</strain>
    </source>
</reference>
<name>A0AAC8YMQ5_AMIAI</name>
<sequence>MSALIARLGSFPLAEEAFQDALVSAVSHWSRNGVPAFAARLAAPGRLSQGGRPHQAEQVGSAPGR</sequence>
<dbReference type="Proteomes" id="UP000075755">
    <property type="component" value="Chromosome"/>
</dbReference>
<gene>
    <name evidence="2" type="ORF">AA2016_1924</name>
</gene>
<dbReference type="EMBL" id="CP015005">
    <property type="protein sequence ID" value="AMS40854.1"/>
    <property type="molecule type" value="Genomic_DNA"/>
</dbReference>
<evidence type="ECO:0000256" key="1">
    <source>
        <dbReference type="SAM" id="MobiDB-lite"/>
    </source>
</evidence>
<evidence type="ECO:0000313" key="2">
    <source>
        <dbReference type="EMBL" id="AMS40854.1"/>
    </source>
</evidence>
<feature type="region of interest" description="Disordered" evidence="1">
    <location>
        <begin position="44"/>
        <end position="65"/>
    </location>
</feature>
<accession>A0AAC8YMQ5</accession>
<proteinExistence type="predicted"/>
<evidence type="ECO:0000313" key="3">
    <source>
        <dbReference type="Proteomes" id="UP000075755"/>
    </source>
</evidence>